<reference evidence="7" key="1">
    <citation type="journal article" date="2014" name="Int. J. Syst. Evol. Microbiol.">
        <title>Complete genome sequence of Corynebacterium casei LMG S-19264T (=DSM 44701T), isolated from a smear-ripened cheese.</title>
        <authorList>
            <consortium name="US DOE Joint Genome Institute (JGI-PGF)"/>
            <person name="Walter F."/>
            <person name="Albersmeier A."/>
            <person name="Kalinowski J."/>
            <person name="Ruckert C."/>
        </authorList>
    </citation>
    <scope>NUCLEOTIDE SEQUENCE</scope>
    <source>
        <strain evidence="7">CGMCC 1.12426</strain>
    </source>
</reference>
<feature type="binding site" evidence="5">
    <location>
        <position position="179"/>
    </location>
    <ligand>
        <name>Fe cation</name>
        <dbReference type="ChEBI" id="CHEBI:24875"/>
        <note>catalytic</note>
    </ligand>
</feature>
<dbReference type="InterPro" id="IPR004574">
    <property type="entry name" value="Alkb"/>
</dbReference>
<keyword evidence="3" id="KW-0560">Oxidoreductase</keyword>
<dbReference type="InterPro" id="IPR027450">
    <property type="entry name" value="AlkB-like"/>
</dbReference>
<dbReference type="InterPro" id="IPR037151">
    <property type="entry name" value="AlkB-like_sf"/>
</dbReference>
<dbReference type="GO" id="GO:0035513">
    <property type="term" value="P:oxidative RNA demethylation"/>
    <property type="evidence" value="ECO:0007669"/>
    <property type="project" value="TreeGrafter"/>
</dbReference>
<dbReference type="GO" id="GO:0008198">
    <property type="term" value="F:ferrous iron binding"/>
    <property type="evidence" value="ECO:0007669"/>
    <property type="project" value="TreeGrafter"/>
</dbReference>
<comment type="cofactor">
    <cofactor evidence="5">
        <name>Fe(2+)</name>
        <dbReference type="ChEBI" id="CHEBI:29033"/>
    </cofactor>
    <text evidence="5">Binds 1 Fe(2+) ion per subunit.</text>
</comment>
<proteinExistence type="predicted"/>
<protein>
    <submittedName>
        <fullName evidence="7">Alkylated DNA repair dioxygenase</fullName>
    </submittedName>
</protein>
<dbReference type="GO" id="GO:0005737">
    <property type="term" value="C:cytoplasm"/>
    <property type="evidence" value="ECO:0007669"/>
    <property type="project" value="TreeGrafter"/>
</dbReference>
<name>A0A916TM18_9HYPH</name>
<dbReference type="SUPFAM" id="SSF51197">
    <property type="entry name" value="Clavaminate synthase-like"/>
    <property type="match status" value="1"/>
</dbReference>
<dbReference type="Proteomes" id="UP000605148">
    <property type="component" value="Unassembled WGS sequence"/>
</dbReference>
<evidence type="ECO:0000313" key="8">
    <source>
        <dbReference type="Proteomes" id="UP000605148"/>
    </source>
</evidence>
<dbReference type="InterPro" id="IPR005123">
    <property type="entry name" value="Oxoglu/Fe-dep_dioxygenase_dom"/>
</dbReference>
<dbReference type="GO" id="GO:0035515">
    <property type="term" value="F:oxidative RNA demethylase activity"/>
    <property type="evidence" value="ECO:0007669"/>
    <property type="project" value="TreeGrafter"/>
</dbReference>
<organism evidence="7 8">
    <name type="scientific">Roseibium aquae</name>
    <dbReference type="NCBI Taxonomy" id="1323746"/>
    <lineage>
        <taxon>Bacteria</taxon>
        <taxon>Pseudomonadati</taxon>
        <taxon>Pseudomonadota</taxon>
        <taxon>Alphaproteobacteria</taxon>
        <taxon>Hyphomicrobiales</taxon>
        <taxon>Stappiaceae</taxon>
        <taxon>Roseibium</taxon>
    </lineage>
</organism>
<dbReference type="OrthoDB" id="9796932at2"/>
<keyword evidence="2 7" id="KW-0223">Dioxygenase</keyword>
<dbReference type="GO" id="GO:0035516">
    <property type="term" value="F:broad specificity oxidative DNA demethylase activity"/>
    <property type="evidence" value="ECO:0007669"/>
    <property type="project" value="TreeGrafter"/>
</dbReference>
<feature type="binding site" evidence="5">
    <location>
        <position position="123"/>
    </location>
    <ligand>
        <name>Fe cation</name>
        <dbReference type="ChEBI" id="CHEBI:24875"/>
        <note>catalytic</note>
    </ligand>
</feature>
<evidence type="ECO:0000256" key="3">
    <source>
        <dbReference type="ARBA" id="ARBA00023002"/>
    </source>
</evidence>
<evidence type="ECO:0000256" key="5">
    <source>
        <dbReference type="PIRSR" id="PIRSR604574-2"/>
    </source>
</evidence>
<sequence length="211" mass="22957">MGRTVDRTFRDGFQFVPGYFDRASQEALRETLREILTASPLFRPVMPRTGKPFSVRMSNCGPLGWVADHSGYRYQALHPVTGAAWPPIPPALTGLWADLAPGAPPPEACLINYYHADAKMGLHQDRDEQTFEAPVISISLGDTAVFRLGGQTRKEPTRSFKLSSGDVIVLGGQARIAYHGIDRILAGTSSLLKNGGQINLTLRRVTAPTAA</sequence>
<dbReference type="Gene3D" id="2.60.120.590">
    <property type="entry name" value="Alpha-ketoglutarate-dependent dioxygenase AlkB-like"/>
    <property type="match status" value="1"/>
</dbReference>
<accession>A0A916TM18</accession>
<dbReference type="PROSITE" id="PS51471">
    <property type="entry name" value="FE2OG_OXY"/>
    <property type="match status" value="1"/>
</dbReference>
<evidence type="ECO:0000259" key="6">
    <source>
        <dbReference type="PROSITE" id="PS51471"/>
    </source>
</evidence>
<keyword evidence="1 5" id="KW-0479">Metal-binding</keyword>
<dbReference type="AlphaFoldDB" id="A0A916TM18"/>
<dbReference type="PANTHER" id="PTHR16557">
    <property type="entry name" value="ALKYLATED DNA REPAIR PROTEIN ALKB-RELATED"/>
    <property type="match status" value="1"/>
</dbReference>
<keyword evidence="4 5" id="KW-0408">Iron</keyword>
<evidence type="ECO:0000313" key="7">
    <source>
        <dbReference type="EMBL" id="GGB48135.1"/>
    </source>
</evidence>
<evidence type="ECO:0000256" key="1">
    <source>
        <dbReference type="ARBA" id="ARBA00022723"/>
    </source>
</evidence>
<feature type="domain" description="Fe2OG dioxygenase" evidence="6">
    <location>
        <begin position="105"/>
        <end position="206"/>
    </location>
</feature>
<reference evidence="7" key="2">
    <citation type="submission" date="2020-09" db="EMBL/GenBank/DDBJ databases">
        <authorList>
            <person name="Sun Q."/>
            <person name="Zhou Y."/>
        </authorList>
    </citation>
    <scope>NUCLEOTIDE SEQUENCE</scope>
    <source>
        <strain evidence="7">CGMCC 1.12426</strain>
    </source>
</reference>
<gene>
    <name evidence="7" type="ORF">GCM10011316_20330</name>
</gene>
<comment type="caution">
    <text evidence="7">The sequence shown here is derived from an EMBL/GenBank/DDBJ whole genome shotgun (WGS) entry which is preliminary data.</text>
</comment>
<dbReference type="EMBL" id="BMFA01000005">
    <property type="protein sequence ID" value="GGB48135.1"/>
    <property type="molecule type" value="Genomic_DNA"/>
</dbReference>
<dbReference type="RefSeq" id="WP_150495883.1">
    <property type="nucleotide sequence ID" value="NZ_BMFA01000005.1"/>
</dbReference>
<evidence type="ECO:0000256" key="4">
    <source>
        <dbReference type="ARBA" id="ARBA00023004"/>
    </source>
</evidence>
<dbReference type="Pfam" id="PF13532">
    <property type="entry name" value="2OG-FeII_Oxy_2"/>
    <property type="match status" value="1"/>
</dbReference>
<evidence type="ECO:0000256" key="2">
    <source>
        <dbReference type="ARBA" id="ARBA00022964"/>
    </source>
</evidence>
<dbReference type="PANTHER" id="PTHR16557:SF2">
    <property type="entry name" value="NUCLEIC ACID DIOXYGENASE ALKBH1"/>
    <property type="match status" value="1"/>
</dbReference>
<feature type="binding site" evidence="5">
    <location>
        <position position="125"/>
    </location>
    <ligand>
        <name>Fe cation</name>
        <dbReference type="ChEBI" id="CHEBI:24875"/>
        <note>catalytic</note>
    </ligand>
</feature>
<keyword evidence="8" id="KW-1185">Reference proteome</keyword>